<dbReference type="InterPro" id="IPR010239">
    <property type="entry name" value="CHP02001"/>
</dbReference>
<evidence type="ECO:0000256" key="2">
    <source>
        <dbReference type="SAM" id="SignalP"/>
    </source>
</evidence>
<name>E3I223_RHOVT</name>
<keyword evidence="4" id="KW-1185">Reference proteome</keyword>
<dbReference type="KEGG" id="rva:Rvan_2099"/>
<accession>E3I223</accession>
<evidence type="ECO:0008006" key="5">
    <source>
        <dbReference type="Google" id="ProtNLM"/>
    </source>
</evidence>
<evidence type="ECO:0000313" key="4">
    <source>
        <dbReference type="Proteomes" id="UP000001399"/>
    </source>
</evidence>
<dbReference type="OrthoDB" id="9793561at2"/>
<keyword evidence="2" id="KW-0732">Signal</keyword>
<feature type="chain" id="PRO_5005344582" description="Porin" evidence="2">
    <location>
        <begin position="21"/>
        <end position="347"/>
    </location>
</feature>
<dbReference type="EMBL" id="CP002292">
    <property type="protein sequence ID" value="ADP71324.1"/>
    <property type="molecule type" value="Genomic_DNA"/>
</dbReference>
<feature type="signal peptide" evidence="2">
    <location>
        <begin position="1"/>
        <end position="20"/>
    </location>
</feature>
<sequence length="347" mass="38493">MSKPLLLAALSLFLAGNVMAAEDDSASTEKTESSAKPAKAAKKSADAKEEKAEDKKAEPTYPDWDVAFGAGAATDYVFRGISQSNRNPSWNSYVEFRYTPQKDVQFYAGTSIYQIDFPNDAFAEVDFYGGVRPTFDKVVFDFGFWYYWYPGGRTYNGLEPAYLNCTNGFYTPTGGCNTLEARLDFYEVYGKATYTPDDKLTLGVAAYYSPSWLNTGAPGTYASWTAKYVLPDKNLLPDGLGWYISGEWGNYFFGDTKDFYGNIPLPDYATWNAGLAFTYDVMTLDLRYYDTDLSEAQCNVLTGDDTATFRTKNITDINASGLGSKWCGAAFVGKLSFDMTAKTNLLK</sequence>
<dbReference type="RefSeq" id="WP_013419707.1">
    <property type="nucleotide sequence ID" value="NC_014664.1"/>
</dbReference>
<proteinExistence type="predicted"/>
<dbReference type="NCBIfam" id="TIGR02001">
    <property type="entry name" value="gcw_chp"/>
    <property type="match status" value="1"/>
</dbReference>
<gene>
    <name evidence="3" type="ordered locus">Rvan_2099</name>
</gene>
<evidence type="ECO:0000256" key="1">
    <source>
        <dbReference type="SAM" id="MobiDB-lite"/>
    </source>
</evidence>
<feature type="region of interest" description="Disordered" evidence="1">
    <location>
        <begin position="23"/>
        <end position="58"/>
    </location>
</feature>
<reference evidence="4" key="1">
    <citation type="journal article" date="2011" name="J. Bacteriol.">
        <title>Genome sequences of eight morphologically diverse alphaproteobacteria.</title>
        <authorList>
            <consortium name="US DOE Joint Genome Institute"/>
            <person name="Brown P.J."/>
            <person name="Kysela D.T."/>
            <person name="Buechlein A."/>
            <person name="Hemmerich C."/>
            <person name="Brun Y.V."/>
        </authorList>
    </citation>
    <scope>NUCLEOTIDE SEQUENCE [LARGE SCALE GENOMIC DNA]</scope>
    <source>
        <strain evidence="4">ATCC 17100 / ATH 3.1.1 / DSM 162 / LMG 4299</strain>
    </source>
</reference>
<dbReference type="STRING" id="648757.Rvan_2099"/>
<dbReference type="AlphaFoldDB" id="E3I223"/>
<evidence type="ECO:0000313" key="3">
    <source>
        <dbReference type="EMBL" id="ADP71324.1"/>
    </source>
</evidence>
<organism evidence="3 4">
    <name type="scientific">Rhodomicrobium vannielii (strain ATCC 17100 / DSM 162 / LMG 4299 / NCIMB 10020 / ATH 3.1.1)</name>
    <dbReference type="NCBI Taxonomy" id="648757"/>
    <lineage>
        <taxon>Bacteria</taxon>
        <taxon>Pseudomonadati</taxon>
        <taxon>Pseudomonadota</taxon>
        <taxon>Alphaproteobacteria</taxon>
        <taxon>Hyphomicrobiales</taxon>
        <taxon>Hyphomicrobiaceae</taxon>
        <taxon>Rhodomicrobium</taxon>
    </lineage>
</organism>
<dbReference type="Proteomes" id="UP000001399">
    <property type="component" value="Chromosome"/>
</dbReference>
<dbReference type="Pfam" id="PF09694">
    <property type="entry name" value="Gcw_chp"/>
    <property type="match status" value="1"/>
</dbReference>
<dbReference type="HOGENOM" id="CLU_074587_3_0_5"/>
<protein>
    <recommendedName>
        <fullName evidence="5">Porin</fullName>
    </recommendedName>
</protein>
<feature type="compositionally biased region" description="Basic and acidic residues" evidence="1">
    <location>
        <begin position="43"/>
        <end position="58"/>
    </location>
</feature>
<dbReference type="eggNOG" id="ENOG50339CR">
    <property type="taxonomic scope" value="Bacteria"/>
</dbReference>